<feature type="coiled-coil region" evidence="7">
    <location>
        <begin position="703"/>
        <end position="730"/>
    </location>
</feature>
<reference evidence="11 12" key="1">
    <citation type="journal article" date="2019" name="Nat. Ecol. Evol.">
        <title>Megaphylogeny resolves global patterns of mushroom evolution.</title>
        <authorList>
            <person name="Varga T."/>
            <person name="Krizsan K."/>
            <person name="Foldi C."/>
            <person name="Dima B."/>
            <person name="Sanchez-Garcia M."/>
            <person name="Sanchez-Ramirez S."/>
            <person name="Szollosi G.J."/>
            <person name="Szarkandi J.G."/>
            <person name="Papp V."/>
            <person name="Albert L."/>
            <person name="Andreopoulos W."/>
            <person name="Angelini C."/>
            <person name="Antonin V."/>
            <person name="Barry K.W."/>
            <person name="Bougher N.L."/>
            <person name="Buchanan P."/>
            <person name="Buyck B."/>
            <person name="Bense V."/>
            <person name="Catcheside P."/>
            <person name="Chovatia M."/>
            <person name="Cooper J."/>
            <person name="Damon W."/>
            <person name="Desjardin D."/>
            <person name="Finy P."/>
            <person name="Geml J."/>
            <person name="Haridas S."/>
            <person name="Hughes K."/>
            <person name="Justo A."/>
            <person name="Karasinski D."/>
            <person name="Kautmanova I."/>
            <person name="Kiss B."/>
            <person name="Kocsube S."/>
            <person name="Kotiranta H."/>
            <person name="LaButti K.M."/>
            <person name="Lechner B.E."/>
            <person name="Liimatainen K."/>
            <person name="Lipzen A."/>
            <person name="Lukacs Z."/>
            <person name="Mihaltcheva S."/>
            <person name="Morgado L.N."/>
            <person name="Niskanen T."/>
            <person name="Noordeloos M.E."/>
            <person name="Ohm R.A."/>
            <person name="Ortiz-Santana B."/>
            <person name="Ovrebo C."/>
            <person name="Racz N."/>
            <person name="Riley R."/>
            <person name="Savchenko A."/>
            <person name="Shiryaev A."/>
            <person name="Soop K."/>
            <person name="Spirin V."/>
            <person name="Szebenyi C."/>
            <person name="Tomsovsky M."/>
            <person name="Tulloss R.E."/>
            <person name="Uehling J."/>
            <person name="Grigoriev I.V."/>
            <person name="Vagvolgyi C."/>
            <person name="Papp T."/>
            <person name="Martin F.M."/>
            <person name="Miettinen O."/>
            <person name="Hibbett D.S."/>
            <person name="Nagy L.G."/>
        </authorList>
    </citation>
    <scope>NUCLEOTIDE SEQUENCE [LARGE SCALE GENOMIC DNA]</scope>
    <source>
        <strain evidence="11 12">CBS 309.79</strain>
    </source>
</reference>
<keyword evidence="3 6" id="KW-0653">Protein transport</keyword>
<dbReference type="PANTHER" id="PTHR13222">
    <property type="entry name" value="RB1-INDUCIBLE COILED-COIL"/>
    <property type="match status" value="1"/>
</dbReference>
<evidence type="ECO:0000256" key="6">
    <source>
        <dbReference type="RuleBase" id="RU367075"/>
    </source>
</evidence>
<dbReference type="GO" id="GO:0061709">
    <property type="term" value="P:reticulophagy"/>
    <property type="evidence" value="ECO:0007669"/>
    <property type="project" value="TreeGrafter"/>
</dbReference>
<evidence type="ECO:0000256" key="2">
    <source>
        <dbReference type="ARBA" id="ARBA00022448"/>
    </source>
</evidence>
<proteinExistence type="inferred from homology"/>
<feature type="region of interest" description="Disordered" evidence="8">
    <location>
        <begin position="1052"/>
        <end position="1071"/>
    </location>
</feature>
<evidence type="ECO:0000313" key="11">
    <source>
        <dbReference type="EMBL" id="TFL01638.1"/>
    </source>
</evidence>
<dbReference type="GO" id="GO:0005774">
    <property type="term" value="C:vacuolar membrane"/>
    <property type="evidence" value="ECO:0007669"/>
    <property type="project" value="UniProtKB-SubCell"/>
</dbReference>
<sequence length="1311" mass="145237">MLRICCAEDGQIFEANASVREIERTGSLEQFLHSTTGVDAQAILAFLSDGRRLTTANIRELAGSTDQTIFVFNKHYLDYDLEEVVHELYVQPSLQPSIEESIAATPPFRPAQLVASHLRIGSIHQEQVSQLMHSITLQHDGIRIASTSLDMNVLSVADIFQTISETSKKELERQALLLAGVDADLDIINRVNIHVDFMSTSVRKTIENGERHRTLGDYVSNQKMKQVAEVCSKTHDDLHSRAHELERSVTALQHGADHVRVAAHDLSLAQAADSHSRQAKEIYTNICDTAAKLETPNANAEEILKALKGLDSALRNTVQAVTDCKNESTKRSLTLLHEISSLNNTLVQLPAALASLQASFRAKNSFAHIQRLHNMLYAYCATVVEIVRRKEFSRFFYQRAQSILEVMAKLSASEKKRRQLYRSELHGQLPFETRGLDDVVPTVDFTPSRTSDVSYSLERGDVDAILLLLGELEQSAQADSDMVALDAIRQCRSNVDKLVVKMDGIESGFDKIAERSLLSASRLSLSRRRLSAVDEQAFQQLTDELRASEHARTQQDTAFHQERMELQAEIRRLRMELDVQQGLVTSEQERADSFERELGQTRAQMESEAVARRILQDRHNECISDAEKLRCSLEEALSNGANHARATERLRQELVQVHVEFEDLKGLEGRNAAKIASLLEEQSKNLGKLEEARFRGEDLEMQIQTTRTETEELSRALRDASKEKDKLLRAQSSEHDRIIRDHIAEADGDRAVMEHQHSELKAALHSTQERLRDACLESEAAKSDAIGLREELQRVERKLRDVQHTERELKQDISSGKLSQFDLEQNLEESSQLVASILDTAIAFRNSHVKALATSYAMASHPSSRHVGSMSDSAFVSPRPNVIGEPEEQSPIDPTDPVSALETLRAFDHDHFLEVVGKTGSTIRKWQKQCKEYRERAKGRISFRNFAKGDLALFLPTRNSASKPWAAFNVSFPHYFLQATGHLADQLRTREWIVARITSIRERVVDQQDPESNPYGLGDGVKYYLLEVEDWTQPAQQTRRRSSTKKSLLALTADHPPPEHFGTSPPEPEMILAPPQAEVEDSFKVTRPPTSHLFPVRSRSSSSPNARPSSLSRLLAQAPVESPTVEAPPPVPAVEAVSPGTSPPPPLPLPLSPSQHSGSNPQIASLASPLRPGSRSSRISTTSRPSAGKLPTFGTPSSGGIVKAAPTTALAEEPQFSSLSESPEEHSGPSTPSPQGSLTEGMSSVLHSRKRTTSYHVPRSSPLRGPEVGASSGEAVSEGNSGRRGSMATSALANLANSWGVSFARKAKPEV</sequence>
<feature type="domain" description="Autophagy protein ATG17-like" evidence="9">
    <location>
        <begin position="126"/>
        <end position="424"/>
    </location>
</feature>
<dbReference type="PANTHER" id="PTHR13222:SF1">
    <property type="entry name" value="RB1-INDUCIBLE COILED-COIL PROTEIN 1"/>
    <property type="match status" value="1"/>
</dbReference>
<dbReference type="EMBL" id="ML178824">
    <property type="protein sequence ID" value="TFL01638.1"/>
    <property type="molecule type" value="Genomic_DNA"/>
</dbReference>
<evidence type="ECO:0000256" key="3">
    <source>
        <dbReference type="ARBA" id="ARBA00022927"/>
    </source>
</evidence>
<dbReference type="GO" id="GO:0000422">
    <property type="term" value="P:autophagy of mitochondrion"/>
    <property type="evidence" value="ECO:0007669"/>
    <property type="project" value="TreeGrafter"/>
</dbReference>
<accession>A0A5C3QJW8</accession>
<keyword evidence="5 7" id="KW-0175">Coiled coil</keyword>
<feature type="compositionally biased region" description="Pro residues" evidence="8">
    <location>
        <begin position="1141"/>
        <end position="1151"/>
    </location>
</feature>
<evidence type="ECO:0000256" key="1">
    <source>
        <dbReference type="ARBA" id="ARBA00009729"/>
    </source>
</evidence>
<evidence type="ECO:0000313" key="12">
    <source>
        <dbReference type="Proteomes" id="UP000305067"/>
    </source>
</evidence>
<comment type="subcellular location">
    <subcellularLocation>
        <location evidence="6">Preautophagosomal structure membrane</location>
        <topology evidence="6">Peripheral membrane protein</topology>
    </subcellularLocation>
    <subcellularLocation>
        <location evidence="6">Vacuole membrane</location>
        <topology evidence="6">Peripheral membrane protein</topology>
    </subcellularLocation>
    <text evidence="6">During pexophagy, accumulates in the vacuolar membrane region, where the peroxisomes contact the vacuole.</text>
</comment>
<keyword evidence="4 6" id="KW-0072">Autophagy</keyword>
<dbReference type="GO" id="GO:0060090">
    <property type="term" value="F:molecular adaptor activity"/>
    <property type="evidence" value="ECO:0007669"/>
    <property type="project" value="TreeGrafter"/>
</dbReference>
<gene>
    <name evidence="11" type="ORF">BDV98DRAFT_567284</name>
</gene>
<dbReference type="InterPro" id="IPR019460">
    <property type="entry name" value="Atg11_C"/>
</dbReference>
<keyword evidence="2 6" id="KW-0813">Transport</keyword>
<dbReference type="OrthoDB" id="447953at2759"/>
<evidence type="ECO:0000259" key="9">
    <source>
        <dbReference type="Pfam" id="PF04108"/>
    </source>
</evidence>
<keyword evidence="12" id="KW-1185">Reference proteome</keyword>
<keyword evidence="6" id="KW-0472">Membrane</keyword>
<protein>
    <recommendedName>
        <fullName evidence="6">Autophagy-related protein 11</fullName>
    </recommendedName>
</protein>
<feature type="compositionally biased region" description="Low complexity" evidence="8">
    <location>
        <begin position="1171"/>
        <end position="1186"/>
    </location>
</feature>
<dbReference type="STRING" id="1884261.A0A5C3QJW8"/>
<dbReference type="Pfam" id="PF10377">
    <property type="entry name" value="ATG11"/>
    <property type="match status" value="1"/>
</dbReference>
<feature type="coiled-coil region" evidence="7">
    <location>
        <begin position="778"/>
        <end position="812"/>
    </location>
</feature>
<organism evidence="11 12">
    <name type="scientific">Pterulicium gracile</name>
    <dbReference type="NCBI Taxonomy" id="1884261"/>
    <lineage>
        <taxon>Eukaryota</taxon>
        <taxon>Fungi</taxon>
        <taxon>Dikarya</taxon>
        <taxon>Basidiomycota</taxon>
        <taxon>Agaricomycotina</taxon>
        <taxon>Agaricomycetes</taxon>
        <taxon>Agaricomycetidae</taxon>
        <taxon>Agaricales</taxon>
        <taxon>Pleurotineae</taxon>
        <taxon>Pterulaceae</taxon>
        <taxon>Pterulicium</taxon>
    </lineage>
</organism>
<feature type="compositionally biased region" description="Polar residues" evidence="8">
    <location>
        <begin position="1228"/>
        <end position="1246"/>
    </location>
</feature>
<dbReference type="GO" id="GO:0034045">
    <property type="term" value="C:phagophore assembly site membrane"/>
    <property type="evidence" value="ECO:0007669"/>
    <property type="project" value="UniProtKB-SubCell"/>
</dbReference>
<dbReference type="Proteomes" id="UP000305067">
    <property type="component" value="Unassembled WGS sequence"/>
</dbReference>
<dbReference type="Pfam" id="PF04108">
    <property type="entry name" value="ATG17_like"/>
    <property type="match status" value="1"/>
</dbReference>
<dbReference type="GO" id="GO:0019901">
    <property type="term" value="F:protein kinase binding"/>
    <property type="evidence" value="ECO:0007669"/>
    <property type="project" value="TreeGrafter"/>
</dbReference>
<dbReference type="GO" id="GO:0015031">
    <property type="term" value="P:protein transport"/>
    <property type="evidence" value="ECO:0007669"/>
    <property type="project" value="UniProtKB-KW"/>
</dbReference>
<dbReference type="GO" id="GO:1903599">
    <property type="term" value="P:positive regulation of autophagy of mitochondrion"/>
    <property type="evidence" value="ECO:0007669"/>
    <property type="project" value="UniProtKB-UniRule"/>
</dbReference>
<name>A0A5C3QJW8_9AGAR</name>
<dbReference type="GO" id="GO:1990316">
    <property type="term" value="C:Atg1/ULK1 kinase complex"/>
    <property type="evidence" value="ECO:0007669"/>
    <property type="project" value="TreeGrafter"/>
</dbReference>
<evidence type="ECO:0000256" key="7">
    <source>
        <dbReference type="SAM" id="Coils"/>
    </source>
</evidence>
<evidence type="ECO:0000256" key="5">
    <source>
        <dbReference type="ARBA" id="ARBA00023054"/>
    </source>
</evidence>
<feature type="compositionally biased region" description="Polar residues" evidence="8">
    <location>
        <begin position="1155"/>
        <end position="1165"/>
    </location>
</feature>
<evidence type="ECO:0000259" key="10">
    <source>
        <dbReference type="Pfam" id="PF10377"/>
    </source>
</evidence>
<evidence type="ECO:0000256" key="8">
    <source>
        <dbReference type="SAM" id="MobiDB-lite"/>
    </source>
</evidence>
<dbReference type="GO" id="GO:0000045">
    <property type="term" value="P:autophagosome assembly"/>
    <property type="evidence" value="ECO:0007669"/>
    <property type="project" value="UniProtKB-UniRule"/>
</dbReference>
<feature type="domain" description="Autophagy-related protein 11 C-terminal" evidence="10">
    <location>
        <begin position="920"/>
        <end position="1029"/>
    </location>
</feature>
<dbReference type="InterPro" id="IPR045326">
    <property type="entry name" value="ATG17-like_dom"/>
</dbReference>
<feature type="compositionally biased region" description="Low complexity" evidence="8">
    <location>
        <begin position="1098"/>
        <end position="1125"/>
    </location>
</feature>
<dbReference type="InterPro" id="IPR040040">
    <property type="entry name" value="ATG11"/>
</dbReference>
<comment type="subunit">
    <text evidence="6">Homodimer.</text>
</comment>
<comment type="similarity">
    <text evidence="1 6">Belongs to the ATG11 family.</text>
</comment>
<dbReference type="GO" id="GO:0034517">
    <property type="term" value="P:ribophagy"/>
    <property type="evidence" value="ECO:0007669"/>
    <property type="project" value="TreeGrafter"/>
</dbReference>
<evidence type="ECO:0000256" key="4">
    <source>
        <dbReference type="ARBA" id="ARBA00023006"/>
    </source>
</evidence>
<comment type="function">
    <text evidence="6">Involved in cytoplasm to vacuole transport (Cvt), pexophagy, mitophagy and nucleophagy. Recruits mitochondria for their selective degradation via autophagy (mitophagy) during starvation. Works as scaffold proteins that recruit ATG proteins to the pre-autophagosome (PAS), the site of vesicle/autophagosome formation. Required for the Cvt vesicles completion.</text>
</comment>
<keyword evidence="6" id="KW-0926">Vacuole</keyword>
<dbReference type="GO" id="GO:0034727">
    <property type="term" value="P:piecemeal microautophagy of the nucleus"/>
    <property type="evidence" value="ECO:0007669"/>
    <property type="project" value="TreeGrafter"/>
</dbReference>
<feature type="region of interest" description="Disordered" evidence="8">
    <location>
        <begin position="1087"/>
        <end position="1288"/>
    </location>
</feature>